<evidence type="ECO:0000313" key="2">
    <source>
        <dbReference type="Proteomes" id="UP000306319"/>
    </source>
</evidence>
<protein>
    <submittedName>
        <fullName evidence="1">Sigma-70 family RNA polymerase sigma factor</fullName>
    </submittedName>
</protein>
<gene>
    <name evidence="1" type="ORF">E5331_16600</name>
</gene>
<reference evidence="1" key="1">
    <citation type="submission" date="2019-04" db="EMBL/GenBank/DDBJ databases">
        <title>Microbes associate with the intestines of laboratory mice.</title>
        <authorList>
            <person name="Navarre W."/>
            <person name="Wong E."/>
            <person name="Huang K."/>
            <person name="Tropini C."/>
            <person name="Ng K."/>
            <person name="Yu B."/>
        </authorList>
    </citation>
    <scope>NUCLEOTIDE SEQUENCE</scope>
    <source>
        <strain evidence="1">NM04_E33</strain>
    </source>
</reference>
<name>A0AC61RBQ8_9BACT</name>
<proteinExistence type="predicted"/>
<dbReference type="EMBL" id="SRYB01000033">
    <property type="protein sequence ID" value="TGY76931.1"/>
    <property type="molecule type" value="Genomic_DNA"/>
</dbReference>
<comment type="caution">
    <text evidence="1">The sequence shown here is derived from an EMBL/GenBank/DDBJ whole genome shotgun (WGS) entry which is preliminary data.</text>
</comment>
<organism evidence="1 2">
    <name type="scientific">Lepagella muris</name>
    <dbReference type="NCBI Taxonomy" id="3032870"/>
    <lineage>
        <taxon>Bacteria</taxon>
        <taxon>Pseudomonadati</taxon>
        <taxon>Bacteroidota</taxon>
        <taxon>Bacteroidia</taxon>
        <taxon>Bacteroidales</taxon>
        <taxon>Muribaculaceae</taxon>
        <taxon>Lepagella</taxon>
    </lineage>
</organism>
<dbReference type="Proteomes" id="UP000306319">
    <property type="component" value="Unassembled WGS sequence"/>
</dbReference>
<keyword evidence="2" id="KW-1185">Reference proteome</keyword>
<evidence type="ECO:0000313" key="1">
    <source>
        <dbReference type="EMBL" id="TGY76931.1"/>
    </source>
</evidence>
<sequence>MNESRFKNCVMPLHKTLYAYALTILRNESDAEDCIQEAFTRLWENRGRLSEIENVAGYATVTVKNIALSMVSRSRPAFDAIDGSIPDIADSAPTPSSLTEAKDDLEKLRNMLQSLPANQRRVLTLNGVGGLSSSEIHHATGLSEDNIRVLLSRGRKKLRELFSKI</sequence>
<accession>A0AC61RBQ8</accession>